<dbReference type="EMBL" id="QUQM01000002">
    <property type="protein sequence ID" value="KAA8651938.1"/>
    <property type="molecule type" value="Genomic_DNA"/>
</dbReference>
<dbReference type="GeneID" id="54323539"/>
<organism evidence="1 2">
    <name type="scientific">Aspergillus tanneri</name>
    <dbReference type="NCBI Taxonomy" id="1220188"/>
    <lineage>
        <taxon>Eukaryota</taxon>
        <taxon>Fungi</taxon>
        <taxon>Dikarya</taxon>
        <taxon>Ascomycota</taxon>
        <taxon>Pezizomycotina</taxon>
        <taxon>Eurotiomycetes</taxon>
        <taxon>Eurotiomycetidae</taxon>
        <taxon>Eurotiales</taxon>
        <taxon>Aspergillaceae</taxon>
        <taxon>Aspergillus</taxon>
        <taxon>Aspergillus subgen. Circumdati</taxon>
    </lineage>
</organism>
<dbReference type="RefSeq" id="XP_033431299.1">
    <property type="nucleotide sequence ID" value="XM_033565542.1"/>
</dbReference>
<gene>
    <name evidence="1" type="ORF">ATNIH1004_000837</name>
</gene>
<evidence type="ECO:0000313" key="2">
    <source>
        <dbReference type="Proteomes" id="UP000324241"/>
    </source>
</evidence>
<dbReference type="VEuPathDB" id="FungiDB:EYZ11_012287"/>
<name>A0A5M9MYK7_9EURO</name>
<accession>A0A5M9MYK7</accession>
<comment type="caution">
    <text evidence="1">The sequence shown here is derived from an EMBL/GenBank/DDBJ whole genome shotgun (WGS) entry which is preliminary data.</text>
</comment>
<proteinExistence type="predicted"/>
<sequence>MDLNNLEEKAADATWETSISDWAGHKLNMLSNSCDKALYSCCNDIDDSEKFLEHVTGQSHDIDSFDKWVWHGGYADKPWIEHTAECWHLTDKSMRKLETLSQHTGLPNGWWSILQKRNNDASVKYANDKSRFKNHSRSRYPQTMYQGSNAILDSIFVTDVGDATLNYAALGFISMPKTLIYSYACTWTNYALCEIGADYANIPIHDIQYAWAYALKELSVEACNPQWIREVYVPTLLGITVRKAMGRKPYISVSADEEPISWCAARALHGGGYPTAGAELVRHGVSLDSGSRLLQAIAIILAHDVFEETSDIMSGDAPNVAPAVSRLMRCNSETAYAALLSSDMLHYGVKRICVGWSFATMVGQRWKTCRQNHDFRHVRRHNVDIKEAFAAKPLSEELSTWRRCNCGKAKEFPHNYTLTDLAHSARMTYMEATGQNDCWCAHDRAYDIITRGFLS</sequence>
<dbReference type="Proteomes" id="UP000324241">
    <property type="component" value="Unassembled WGS sequence"/>
</dbReference>
<protein>
    <submittedName>
        <fullName evidence="1">Uncharacterized protein</fullName>
    </submittedName>
</protein>
<dbReference type="AlphaFoldDB" id="A0A5M9MYK7"/>
<reference evidence="1 2" key="1">
    <citation type="submission" date="2019-08" db="EMBL/GenBank/DDBJ databases">
        <title>The genome sequence of a newly discovered highly antifungal drug resistant Aspergillus species, Aspergillus tanneri NIH 1004.</title>
        <authorList>
            <person name="Mounaud S."/>
            <person name="Singh I."/>
            <person name="Joardar V."/>
            <person name="Pakala S."/>
            <person name="Pakala S."/>
            <person name="Venepally P."/>
            <person name="Chung J.K."/>
            <person name="Losada L."/>
            <person name="Nierman W.C."/>
        </authorList>
    </citation>
    <scope>NUCLEOTIDE SEQUENCE [LARGE SCALE GENOMIC DNA]</scope>
    <source>
        <strain evidence="1 2">NIH1004</strain>
    </source>
</reference>
<evidence type="ECO:0000313" key="1">
    <source>
        <dbReference type="EMBL" id="KAA8651938.1"/>
    </source>
</evidence>
<dbReference type="OrthoDB" id="10416490at2759"/>